<evidence type="ECO:0000313" key="2">
    <source>
        <dbReference type="Proteomes" id="UP000887116"/>
    </source>
</evidence>
<proteinExistence type="predicted"/>
<keyword evidence="2" id="KW-1185">Reference proteome</keyword>
<comment type="caution">
    <text evidence="1">The sequence shown here is derived from an EMBL/GenBank/DDBJ whole genome shotgun (WGS) entry which is preliminary data.</text>
</comment>
<accession>A0A8X6KR86</accession>
<reference evidence="1" key="1">
    <citation type="submission" date="2020-07" db="EMBL/GenBank/DDBJ databases">
        <title>Multicomponent nature underlies the extraordinary mechanical properties of spider dragline silk.</title>
        <authorList>
            <person name="Kono N."/>
            <person name="Nakamura H."/>
            <person name="Mori M."/>
            <person name="Yoshida Y."/>
            <person name="Ohtoshi R."/>
            <person name="Malay A.D."/>
            <person name="Moran D.A.P."/>
            <person name="Tomita M."/>
            <person name="Numata K."/>
            <person name="Arakawa K."/>
        </authorList>
    </citation>
    <scope>NUCLEOTIDE SEQUENCE</scope>
</reference>
<protein>
    <submittedName>
        <fullName evidence="1">Uncharacterized protein</fullName>
    </submittedName>
</protein>
<organism evidence="1 2">
    <name type="scientific">Trichonephila clavata</name>
    <name type="common">Joro spider</name>
    <name type="synonym">Nephila clavata</name>
    <dbReference type="NCBI Taxonomy" id="2740835"/>
    <lineage>
        <taxon>Eukaryota</taxon>
        <taxon>Metazoa</taxon>
        <taxon>Ecdysozoa</taxon>
        <taxon>Arthropoda</taxon>
        <taxon>Chelicerata</taxon>
        <taxon>Arachnida</taxon>
        <taxon>Araneae</taxon>
        <taxon>Araneomorphae</taxon>
        <taxon>Entelegynae</taxon>
        <taxon>Araneoidea</taxon>
        <taxon>Nephilidae</taxon>
        <taxon>Trichonephila</taxon>
    </lineage>
</organism>
<dbReference type="EMBL" id="BMAO01032075">
    <property type="protein sequence ID" value="GFQ79533.1"/>
    <property type="molecule type" value="Genomic_DNA"/>
</dbReference>
<name>A0A8X6KR86_TRICU</name>
<evidence type="ECO:0000313" key="1">
    <source>
        <dbReference type="EMBL" id="GFQ79533.1"/>
    </source>
</evidence>
<dbReference type="AlphaFoldDB" id="A0A8X6KR86"/>
<dbReference type="Proteomes" id="UP000887116">
    <property type="component" value="Unassembled WGS sequence"/>
</dbReference>
<sequence length="72" mass="8607">MELWDSWFHETLVRNFSLGDFGDLRGDSGKLFQVLDPKRMVNAFVRLVSSLQMASRTDFEYEKINEFDFEFF</sequence>
<gene>
    <name evidence="1" type="ORF">TNCT_414391</name>
</gene>